<proteinExistence type="predicted"/>
<reference evidence="3" key="1">
    <citation type="journal article" date="2013" name="Genome Biol. Evol.">
        <title>The genome sequence of Streptomyces lividans 66 reveals a novel tRNA-dependent peptide biosynthetic system within a metal-related genomic island.</title>
        <authorList>
            <person name="Cruz-Morales P."/>
            <person name="Vijgenboom E."/>
            <person name="Iruegas-Bocardo F."/>
            <person name="Girard G."/>
            <person name="Yanez-Guerra L.A."/>
            <person name="Ramos-Aboites H.E."/>
            <person name="Pernodet J.L."/>
            <person name="Anne J."/>
            <person name="van Wezel G.P."/>
            <person name="Barona-Gomez F."/>
        </authorList>
    </citation>
    <scope>NUCLEOTIDE SEQUENCE [LARGE SCALE GENOMIC DNA]</scope>
    <source>
        <strain evidence="3">1326</strain>
    </source>
</reference>
<organism evidence="2 3">
    <name type="scientific">Streptomyces lividans 1326</name>
    <dbReference type="NCBI Taxonomy" id="1200984"/>
    <lineage>
        <taxon>Bacteria</taxon>
        <taxon>Bacillati</taxon>
        <taxon>Actinomycetota</taxon>
        <taxon>Actinomycetes</taxon>
        <taxon>Kitasatosporales</taxon>
        <taxon>Streptomycetaceae</taxon>
        <taxon>Streptomyces</taxon>
    </lineage>
</organism>
<sequence>MVRDHNDGQGATVVGQPLDEPRDVTCGEHPGGRLRPVFRIADHELPQKGADDRRGGEPEDGTAQLEHVAVLLETDAYGGAHPVAAGRQGQTRGPPHGGIVRRGLVPGARPALQRVVGHVVVGGHRVSARSLVPPVLGKDGRYETRWPADPLADEPLGPAERLVRRGLRVGEQELACVKFAHLEPFGLAGIERCRSWGLWSTYRCEVATPVGRRLVPAVGARRAPRPTSACYEPRNTVPRLRRTPSPYGREQSGRLRRLPSPGSGCTGHRPS</sequence>
<evidence type="ECO:0000313" key="2">
    <source>
        <dbReference type="EMBL" id="EOY52801.1"/>
    </source>
</evidence>
<name>A0A7U9DZ23_STRLI</name>
<gene>
    <name evidence="2" type="ORF">SLI_8103</name>
</gene>
<feature type="region of interest" description="Disordered" evidence="1">
    <location>
        <begin position="224"/>
        <end position="271"/>
    </location>
</feature>
<feature type="region of interest" description="Disordered" evidence="1">
    <location>
        <begin position="1"/>
        <end position="34"/>
    </location>
</feature>
<evidence type="ECO:0000313" key="3">
    <source>
        <dbReference type="Proteomes" id="UP000014062"/>
    </source>
</evidence>
<evidence type="ECO:0000256" key="1">
    <source>
        <dbReference type="SAM" id="MobiDB-lite"/>
    </source>
</evidence>
<feature type="compositionally biased region" description="Basic and acidic residues" evidence="1">
    <location>
        <begin position="41"/>
        <end position="57"/>
    </location>
</feature>
<accession>A0A7U9DZ23</accession>
<feature type="region of interest" description="Disordered" evidence="1">
    <location>
        <begin position="41"/>
        <end position="60"/>
    </location>
</feature>
<dbReference type="AlphaFoldDB" id="A0A7U9DZ23"/>
<dbReference type="Proteomes" id="UP000014062">
    <property type="component" value="Chromosome"/>
</dbReference>
<protein>
    <submittedName>
        <fullName evidence="2">Uncharacterized protein</fullName>
    </submittedName>
</protein>
<dbReference type="EMBL" id="CM001889">
    <property type="protein sequence ID" value="EOY52801.1"/>
    <property type="molecule type" value="Genomic_DNA"/>
</dbReference>